<reference evidence="10 11" key="1">
    <citation type="submission" date="2019-03" db="EMBL/GenBank/DDBJ databases">
        <title>Draft genome sequence data and analysis of a Fermenting Bacterium, Soehngenia longevitae strain 1933PT, isolated from petroleum reservoir in Azerbaijan.</title>
        <authorList>
            <person name="Grouzdev D.S."/>
            <person name="Bidzhieva S.K."/>
            <person name="Sokolova D.S."/>
            <person name="Tourova T.P."/>
            <person name="Poltaraus A.B."/>
            <person name="Nazina T.N."/>
        </authorList>
    </citation>
    <scope>NUCLEOTIDE SEQUENCE [LARGE SCALE GENOMIC DNA]</scope>
    <source>
        <strain evidence="10 11">1933P</strain>
    </source>
</reference>
<dbReference type="GO" id="GO:0005304">
    <property type="term" value="F:L-valine transmembrane transporter activity"/>
    <property type="evidence" value="ECO:0007669"/>
    <property type="project" value="TreeGrafter"/>
</dbReference>
<evidence type="ECO:0000256" key="7">
    <source>
        <dbReference type="ARBA" id="ARBA00022989"/>
    </source>
</evidence>
<feature type="transmembrane region" description="Helical" evidence="9">
    <location>
        <begin position="43"/>
        <end position="66"/>
    </location>
</feature>
<dbReference type="Pfam" id="PF05525">
    <property type="entry name" value="Branch_AA_trans"/>
    <property type="match status" value="1"/>
</dbReference>
<feature type="transmembrane region" description="Helical" evidence="9">
    <location>
        <begin position="338"/>
        <end position="356"/>
    </location>
</feature>
<feature type="transmembrane region" description="Helical" evidence="9">
    <location>
        <begin position="116"/>
        <end position="134"/>
    </location>
</feature>
<feature type="transmembrane region" description="Helical" evidence="9">
    <location>
        <begin position="368"/>
        <end position="392"/>
    </location>
</feature>
<dbReference type="GO" id="GO:0005886">
    <property type="term" value="C:plasma membrane"/>
    <property type="evidence" value="ECO:0007669"/>
    <property type="project" value="UniProtKB-SubCell"/>
</dbReference>
<evidence type="ECO:0000256" key="2">
    <source>
        <dbReference type="ARBA" id="ARBA00008540"/>
    </source>
</evidence>
<accession>A0A4Z0D9X6</accession>
<organism evidence="10 11">
    <name type="scientific">Soehngenia longivitae</name>
    <dbReference type="NCBI Taxonomy" id="2562294"/>
    <lineage>
        <taxon>Bacteria</taxon>
        <taxon>Bacillati</taxon>
        <taxon>Bacillota</taxon>
        <taxon>Tissierellia</taxon>
        <taxon>Tissierellales</taxon>
        <taxon>Tissierellaceae</taxon>
        <taxon>Soehngenia</taxon>
    </lineage>
</organism>
<dbReference type="GO" id="GO:0015820">
    <property type="term" value="P:L-leucine transport"/>
    <property type="evidence" value="ECO:0007669"/>
    <property type="project" value="TreeGrafter"/>
</dbReference>
<dbReference type="InterPro" id="IPR004685">
    <property type="entry name" value="Brnchd-chn_aa_trnsp_Livcs"/>
</dbReference>
<feature type="transmembrane region" description="Helical" evidence="9">
    <location>
        <begin position="311"/>
        <end position="332"/>
    </location>
</feature>
<keyword evidence="7 9" id="KW-1133">Transmembrane helix</keyword>
<keyword evidence="11" id="KW-1185">Reference proteome</keyword>
<gene>
    <name evidence="10" type="primary">brnQ</name>
    <name evidence="10" type="ORF">E4100_00680</name>
</gene>
<protein>
    <recommendedName>
        <fullName evidence="9">Branched-chain amino acid transport system carrier protein</fullName>
    </recommendedName>
</protein>
<dbReference type="Proteomes" id="UP000298381">
    <property type="component" value="Unassembled WGS sequence"/>
</dbReference>
<feature type="transmembrane region" description="Helical" evidence="9">
    <location>
        <begin position="9"/>
        <end position="31"/>
    </location>
</feature>
<feature type="transmembrane region" description="Helical" evidence="9">
    <location>
        <begin position="274"/>
        <end position="299"/>
    </location>
</feature>
<evidence type="ECO:0000256" key="6">
    <source>
        <dbReference type="ARBA" id="ARBA00022970"/>
    </source>
</evidence>
<sequence>MQKKKRDSLIVGAALFSMFFGAGNLIFPPFLGFMSGDKWNWSMIGFFITGIGLPFLGIIASAKAGGDVDKLGNRISPLFSKFLGITIVLAIGPLLAIPRTGATSFEMGVQPIFPNANPIVFMIIYFGITLLLTIKPTNVIDKLGKVLTPVLLIILMLLILRGIFFPMGDPIEESLAKPFSDGFTQGYQTMDALAAILFGGIISSSLIQQGYSSKKEQFSMTKKAGLIAVSGLTFVYGGLGYLGATGGQLFPKTITRTDLIMNIANNLLQAFGEIGLGLVVGLACLTTSVGLTATVGQYFNQISNGKIKYEVVVIVTSLFSAIMSINGVEFIIKLAEPILTFMYPIVIVLILLTVFLGDYIKNNNIFRYSIYATLVISALQTLNMLGLHGFIIRILNLLPFSSSGFAWILPAILGAILGAFIKPKKYDIAL</sequence>
<dbReference type="PANTHER" id="PTHR30588">
    <property type="entry name" value="BRANCHED-CHAIN AMINO ACID TRANSPORT SYSTEM 2 CARRIER PROTEIN"/>
    <property type="match status" value="1"/>
</dbReference>
<keyword evidence="5 9" id="KW-0812">Transmembrane</keyword>
<evidence type="ECO:0000313" key="10">
    <source>
        <dbReference type="EMBL" id="TFZ41684.1"/>
    </source>
</evidence>
<evidence type="ECO:0000256" key="3">
    <source>
        <dbReference type="ARBA" id="ARBA00022448"/>
    </source>
</evidence>
<feature type="transmembrane region" description="Helical" evidence="9">
    <location>
        <begin position="404"/>
        <end position="421"/>
    </location>
</feature>
<evidence type="ECO:0000256" key="4">
    <source>
        <dbReference type="ARBA" id="ARBA00022475"/>
    </source>
</evidence>
<dbReference type="GO" id="GO:0015818">
    <property type="term" value="P:isoleucine transport"/>
    <property type="evidence" value="ECO:0007669"/>
    <property type="project" value="TreeGrafter"/>
</dbReference>
<evidence type="ECO:0000256" key="1">
    <source>
        <dbReference type="ARBA" id="ARBA00004651"/>
    </source>
</evidence>
<keyword evidence="3 9" id="KW-0813">Transport</keyword>
<dbReference type="GO" id="GO:0015190">
    <property type="term" value="F:L-leucine transmembrane transporter activity"/>
    <property type="evidence" value="ECO:0007669"/>
    <property type="project" value="TreeGrafter"/>
</dbReference>
<comment type="subcellular location">
    <subcellularLocation>
        <location evidence="1 9">Cell membrane</location>
        <topology evidence="1 9">Multi-pass membrane protein</topology>
    </subcellularLocation>
</comment>
<keyword evidence="6 9" id="KW-0029">Amino-acid transport</keyword>
<dbReference type="NCBIfam" id="TIGR00796">
    <property type="entry name" value="livcs"/>
    <property type="match status" value="1"/>
</dbReference>
<keyword evidence="4" id="KW-1003">Cell membrane</keyword>
<dbReference type="EMBL" id="SRIB01000001">
    <property type="protein sequence ID" value="TFZ41684.1"/>
    <property type="molecule type" value="Genomic_DNA"/>
</dbReference>
<feature type="transmembrane region" description="Helical" evidence="9">
    <location>
        <begin position="78"/>
        <end position="96"/>
    </location>
</feature>
<proteinExistence type="inferred from homology"/>
<dbReference type="OrthoDB" id="9783920at2"/>
<evidence type="ECO:0000256" key="8">
    <source>
        <dbReference type="ARBA" id="ARBA00023136"/>
    </source>
</evidence>
<dbReference type="PANTHER" id="PTHR30588:SF0">
    <property type="entry name" value="BRANCHED-CHAIN AMINO ACID PERMEASE BRNQ"/>
    <property type="match status" value="1"/>
</dbReference>
<comment type="similarity">
    <text evidence="2 9">Belongs to the branched chain amino acid transporter family.</text>
</comment>
<dbReference type="RefSeq" id="WP_135269854.1">
    <property type="nucleotide sequence ID" value="NZ_SRIB01000001.1"/>
</dbReference>
<evidence type="ECO:0000256" key="9">
    <source>
        <dbReference type="RuleBase" id="RU362122"/>
    </source>
</evidence>
<dbReference type="AlphaFoldDB" id="A0A4Z0D9X6"/>
<feature type="transmembrane region" description="Helical" evidence="9">
    <location>
        <begin position="224"/>
        <end position="244"/>
    </location>
</feature>
<evidence type="ECO:0000313" key="11">
    <source>
        <dbReference type="Proteomes" id="UP000298381"/>
    </source>
</evidence>
<dbReference type="GO" id="GO:0015188">
    <property type="term" value="F:L-isoleucine transmembrane transporter activity"/>
    <property type="evidence" value="ECO:0007669"/>
    <property type="project" value="TreeGrafter"/>
</dbReference>
<comment type="caution">
    <text evidence="10">The sequence shown here is derived from an EMBL/GenBank/DDBJ whole genome shotgun (WGS) entry which is preliminary data.</text>
</comment>
<feature type="transmembrane region" description="Helical" evidence="9">
    <location>
        <begin position="185"/>
        <end position="203"/>
    </location>
</feature>
<evidence type="ECO:0000256" key="5">
    <source>
        <dbReference type="ARBA" id="ARBA00022692"/>
    </source>
</evidence>
<comment type="function">
    <text evidence="9">Component of the transport system for branched-chain amino acids.</text>
</comment>
<feature type="transmembrane region" description="Helical" evidence="9">
    <location>
        <begin position="146"/>
        <end position="165"/>
    </location>
</feature>
<name>A0A4Z0D9X6_9FIRM</name>
<keyword evidence="8 9" id="KW-0472">Membrane</keyword>